<evidence type="ECO:0000313" key="3">
    <source>
        <dbReference type="Proteomes" id="UP001144396"/>
    </source>
</evidence>
<dbReference type="Proteomes" id="UP001144396">
    <property type="component" value="Unassembled WGS sequence"/>
</dbReference>
<accession>A0A9W6CS85</accession>
<feature type="region of interest" description="Disordered" evidence="1">
    <location>
        <begin position="38"/>
        <end position="73"/>
    </location>
</feature>
<sequence>MRDRRAERAGLRAVDVDVDPLVVLGRAGELVDARLVDGEPLAGAERDGAGGDRLDQRGGGVEGRGHEVGPPAT</sequence>
<proteinExistence type="predicted"/>
<gene>
    <name evidence="2" type="ORF">ARHIZOSPH14_17800</name>
</gene>
<evidence type="ECO:0000313" key="2">
    <source>
        <dbReference type="EMBL" id="GLI27538.1"/>
    </source>
</evidence>
<dbReference type="EMBL" id="BSDP01000001">
    <property type="protein sequence ID" value="GLI27538.1"/>
    <property type="molecule type" value="Genomic_DNA"/>
</dbReference>
<feature type="compositionally biased region" description="Basic and acidic residues" evidence="1">
    <location>
        <begin position="44"/>
        <end position="56"/>
    </location>
</feature>
<name>A0A9W6CS85_9MICO</name>
<dbReference type="AlphaFoldDB" id="A0A9W6CS85"/>
<keyword evidence="3" id="KW-1185">Reference proteome</keyword>
<evidence type="ECO:0000256" key="1">
    <source>
        <dbReference type="SAM" id="MobiDB-lite"/>
    </source>
</evidence>
<protein>
    <submittedName>
        <fullName evidence="2">Uncharacterized protein</fullName>
    </submittedName>
</protein>
<comment type="caution">
    <text evidence="2">The sequence shown here is derived from an EMBL/GenBank/DDBJ whole genome shotgun (WGS) entry which is preliminary data.</text>
</comment>
<organism evidence="2 3">
    <name type="scientific">Agromyces rhizosphaerae</name>
    <dbReference type="NCBI Taxonomy" id="88374"/>
    <lineage>
        <taxon>Bacteria</taxon>
        <taxon>Bacillati</taxon>
        <taxon>Actinomycetota</taxon>
        <taxon>Actinomycetes</taxon>
        <taxon>Micrococcales</taxon>
        <taxon>Microbacteriaceae</taxon>
        <taxon>Agromyces</taxon>
    </lineage>
</organism>
<reference evidence="2" key="1">
    <citation type="submission" date="2022-12" db="EMBL/GenBank/DDBJ databases">
        <title>Reference genome sequencing for broad-spectrum identification of bacterial and archaeal isolates by mass spectrometry.</title>
        <authorList>
            <person name="Sekiguchi Y."/>
            <person name="Tourlousse D.M."/>
        </authorList>
    </citation>
    <scope>NUCLEOTIDE SEQUENCE</scope>
    <source>
        <strain evidence="2">14</strain>
    </source>
</reference>